<name>A0ABW7YN96_9ACTN</name>
<sequence>MQEFGIWTENDGGFTETQLYSREAAEHRLAEIIAEGESPEEVVELREDLRIEEICEDHEGQPRHGCEDCNEEYVEINDELDAED</sequence>
<protein>
    <submittedName>
        <fullName evidence="1">Uncharacterized protein</fullName>
    </submittedName>
</protein>
<evidence type="ECO:0000313" key="2">
    <source>
        <dbReference type="Proteomes" id="UP001612741"/>
    </source>
</evidence>
<keyword evidence="2" id="KW-1185">Reference proteome</keyword>
<gene>
    <name evidence="1" type="ORF">ACIBG2_01185</name>
</gene>
<dbReference type="RefSeq" id="WP_397077793.1">
    <property type="nucleotide sequence ID" value="NZ_JBITGY010000001.1"/>
</dbReference>
<proteinExistence type="predicted"/>
<organism evidence="1 2">
    <name type="scientific">Nonomuraea typhae</name>
    <dbReference type="NCBI Taxonomy" id="2603600"/>
    <lineage>
        <taxon>Bacteria</taxon>
        <taxon>Bacillati</taxon>
        <taxon>Actinomycetota</taxon>
        <taxon>Actinomycetes</taxon>
        <taxon>Streptosporangiales</taxon>
        <taxon>Streptosporangiaceae</taxon>
        <taxon>Nonomuraea</taxon>
    </lineage>
</organism>
<dbReference type="EMBL" id="JBITGY010000001">
    <property type="protein sequence ID" value="MFI6495964.1"/>
    <property type="molecule type" value="Genomic_DNA"/>
</dbReference>
<accession>A0ABW7YN96</accession>
<evidence type="ECO:0000313" key="1">
    <source>
        <dbReference type="EMBL" id="MFI6495964.1"/>
    </source>
</evidence>
<dbReference type="Proteomes" id="UP001612741">
    <property type="component" value="Unassembled WGS sequence"/>
</dbReference>
<reference evidence="1 2" key="1">
    <citation type="submission" date="2024-10" db="EMBL/GenBank/DDBJ databases">
        <title>The Natural Products Discovery Center: Release of the First 8490 Sequenced Strains for Exploring Actinobacteria Biosynthetic Diversity.</title>
        <authorList>
            <person name="Kalkreuter E."/>
            <person name="Kautsar S.A."/>
            <person name="Yang D."/>
            <person name="Bader C.D."/>
            <person name="Teijaro C.N."/>
            <person name="Fluegel L."/>
            <person name="Davis C.M."/>
            <person name="Simpson J.R."/>
            <person name="Lauterbach L."/>
            <person name="Steele A.D."/>
            <person name="Gui C."/>
            <person name="Meng S."/>
            <person name="Li G."/>
            <person name="Viehrig K."/>
            <person name="Ye F."/>
            <person name="Su P."/>
            <person name="Kiefer A.F."/>
            <person name="Nichols A."/>
            <person name="Cepeda A.J."/>
            <person name="Yan W."/>
            <person name="Fan B."/>
            <person name="Jiang Y."/>
            <person name="Adhikari A."/>
            <person name="Zheng C.-J."/>
            <person name="Schuster L."/>
            <person name="Cowan T.M."/>
            <person name="Smanski M.J."/>
            <person name="Chevrette M.G."/>
            <person name="De Carvalho L.P.S."/>
            <person name="Shen B."/>
        </authorList>
    </citation>
    <scope>NUCLEOTIDE SEQUENCE [LARGE SCALE GENOMIC DNA]</scope>
    <source>
        <strain evidence="1 2">NPDC050545</strain>
    </source>
</reference>
<comment type="caution">
    <text evidence="1">The sequence shown here is derived from an EMBL/GenBank/DDBJ whole genome shotgun (WGS) entry which is preliminary data.</text>
</comment>